<feature type="domain" description="Schlafen AlbA-2" evidence="1">
    <location>
        <begin position="29"/>
        <end position="137"/>
    </location>
</feature>
<organism evidence="2 3">
    <name type="scientific">Actinacidiphila acidipaludis</name>
    <dbReference type="NCBI Taxonomy" id="2873382"/>
    <lineage>
        <taxon>Bacteria</taxon>
        <taxon>Bacillati</taxon>
        <taxon>Actinomycetota</taxon>
        <taxon>Actinomycetes</taxon>
        <taxon>Kitasatosporales</taxon>
        <taxon>Streptomycetaceae</taxon>
        <taxon>Actinacidiphila</taxon>
    </lineage>
</organism>
<dbReference type="Proteomes" id="UP000778578">
    <property type="component" value="Unassembled WGS sequence"/>
</dbReference>
<keyword evidence="2" id="KW-0067">ATP-binding</keyword>
<evidence type="ECO:0000313" key="3">
    <source>
        <dbReference type="Proteomes" id="UP000778578"/>
    </source>
</evidence>
<evidence type="ECO:0000313" key="2">
    <source>
        <dbReference type="EMBL" id="MBY8882732.1"/>
    </source>
</evidence>
<dbReference type="GO" id="GO:0005524">
    <property type="term" value="F:ATP binding"/>
    <property type="evidence" value="ECO:0007669"/>
    <property type="project" value="UniProtKB-KW"/>
</dbReference>
<dbReference type="Gene3D" id="3.30.950.30">
    <property type="entry name" value="Schlafen, AAA domain"/>
    <property type="match status" value="1"/>
</dbReference>
<dbReference type="InterPro" id="IPR007421">
    <property type="entry name" value="Schlafen_AlbA_2_dom"/>
</dbReference>
<keyword evidence="2" id="KW-0547">Nucleotide-binding</keyword>
<proteinExistence type="predicted"/>
<dbReference type="EMBL" id="JAINZZ010000084">
    <property type="protein sequence ID" value="MBY8882732.1"/>
    <property type="molecule type" value="Genomic_DNA"/>
</dbReference>
<reference evidence="2 3" key="1">
    <citation type="submission" date="2021-08" db="EMBL/GenBank/DDBJ databases">
        <title>WGS of actinomycetes from Thailand.</title>
        <authorList>
            <person name="Thawai C."/>
        </authorList>
    </citation>
    <scope>NUCLEOTIDE SEQUENCE [LARGE SCALE GENOMIC DNA]</scope>
    <source>
        <strain evidence="2 3">PLK6-54</strain>
    </source>
</reference>
<dbReference type="Pfam" id="PF04326">
    <property type="entry name" value="SLFN_AlbA_2"/>
    <property type="match status" value="1"/>
</dbReference>
<gene>
    <name evidence="2" type="ORF">K7862_34610</name>
</gene>
<dbReference type="InterPro" id="IPR038461">
    <property type="entry name" value="Schlafen_AlbA_2_dom_sf"/>
</dbReference>
<dbReference type="RefSeq" id="WP_222969282.1">
    <property type="nucleotide sequence ID" value="NZ_JAINZZ010000084.1"/>
</dbReference>
<comment type="caution">
    <text evidence="2">The sequence shown here is derived from an EMBL/GenBank/DDBJ whole genome shotgun (WGS) entry which is preliminary data.</text>
</comment>
<evidence type="ECO:0000259" key="1">
    <source>
        <dbReference type="Pfam" id="PF04326"/>
    </source>
</evidence>
<keyword evidence="3" id="KW-1185">Reference proteome</keyword>
<name>A0ABS7QHU0_9ACTN</name>
<sequence>MRTLLGAAPGEATYAQYRTLLRNPSAVEAADLDYKGEQYGRKPDWQVELAKDVAALANASGGTLVLGLYEDRATSIPQQPNPESLTDRLRKKYRETLVLRVEPAVDCEIHFIAEDPDASVPRGLVVISVPPSARGPHAVVGTTDLRDGTLS</sequence>
<feature type="non-terminal residue" evidence="2">
    <location>
        <position position="151"/>
    </location>
</feature>
<protein>
    <submittedName>
        <fullName evidence="2">ATP-binding protein</fullName>
    </submittedName>
</protein>
<accession>A0ABS7QHU0</accession>